<dbReference type="Proteomes" id="UP000257109">
    <property type="component" value="Unassembled WGS sequence"/>
</dbReference>
<keyword evidence="1" id="KW-1133">Transmembrane helix</keyword>
<sequence>VFDLIKSYMIEAKWCDEGFIPTYDEYKANGVLTSTFLLMITSFIGLGELVEYWMTWAHISYKWINEMVLIQIPSMQCTDTCSGFKEKYGLSFPRRSPMVATVFHRRWPSTEGLNYQSVSDTWSVLSSNRPLPKHRSCIHSID</sequence>
<evidence type="ECO:0000313" key="3">
    <source>
        <dbReference type="EMBL" id="RDY13169.1"/>
    </source>
</evidence>
<keyword evidence="1" id="KW-0812">Transmembrane</keyword>
<name>A0A371IDP6_MUCPR</name>
<reference evidence="3" key="1">
    <citation type="submission" date="2018-05" db="EMBL/GenBank/DDBJ databases">
        <title>Draft genome of Mucuna pruriens seed.</title>
        <authorList>
            <person name="Nnadi N.E."/>
            <person name="Vos R."/>
            <person name="Hasami M.H."/>
            <person name="Devisetty U.K."/>
            <person name="Aguiy J.C."/>
        </authorList>
    </citation>
    <scope>NUCLEOTIDE SEQUENCE [LARGE SCALE GENOMIC DNA]</scope>
    <source>
        <strain evidence="3">JCA_2017</strain>
    </source>
</reference>
<dbReference type="InterPro" id="IPR008949">
    <property type="entry name" value="Isoprenoid_synthase_dom_sf"/>
</dbReference>
<proteinExistence type="predicted"/>
<comment type="caution">
    <text evidence="3">The sequence shown here is derived from an EMBL/GenBank/DDBJ whole genome shotgun (WGS) entry which is preliminary data.</text>
</comment>
<dbReference type="AlphaFoldDB" id="A0A371IDP6"/>
<protein>
    <submittedName>
        <fullName evidence="3">Terpene synthase 6</fullName>
    </submittedName>
</protein>
<dbReference type="EMBL" id="QJKJ01000331">
    <property type="protein sequence ID" value="RDY13169.1"/>
    <property type="molecule type" value="Genomic_DNA"/>
</dbReference>
<gene>
    <name evidence="3" type="primary">TPS6</name>
    <name evidence="3" type="ORF">CR513_01946</name>
</gene>
<evidence type="ECO:0000259" key="2">
    <source>
        <dbReference type="Pfam" id="PF03936"/>
    </source>
</evidence>
<dbReference type="STRING" id="157652.A0A371IDP6"/>
<organism evidence="3 4">
    <name type="scientific">Mucuna pruriens</name>
    <name type="common">Velvet bean</name>
    <name type="synonym">Dolichos pruriens</name>
    <dbReference type="NCBI Taxonomy" id="157652"/>
    <lineage>
        <taxon>Eukaryota</taxon>
        <taxon>Viridiplantae</taxon>
        <taxon>Streptophyta</taxon>
        <taxon>Embryophyta</taxon>
        <taxon>Tracheophyta</taxon>
        <taxon>Spermatophyta</taxon>
        <taxon>Magnoliopsida</taxon>
        <taxon>eudicotyledons</taxon>
        <taxon>Gunneridae</taxon>
        <taxon>Pentapetalae</taxon>
        <taxon>rosids</taxon>
        <taxon>fabids</taxon>
        <taxon>Fabales</taxon>
        <taxon>Fabaceae</taxon>
        <taxon>Papilionoideae</taxon>
        <taxon>50 kb inversion clade</taxon>
        <taxon>NPAAA clade</taxon>
        <taxon>indigoferoid/millettioid clade</taxon>
        <taxon>Phaseoleae</taxon>
        <taxon>Mucuna</taxon>
    </lineage>
</organism>
<dbReference type="GO" id="GO:0010333">
    <property type="term" value="F:terpene synthase activity"/>
    <property type="evidence" value="ECO:0007669"/>
    <property type="project" value="InterPro"/>
</dbReference>
<dbReference type="GO" id="GO:0000287">
    <property type="term" value="F:magnesium ion binding"/>
    <property type="evidence" value="ECO:0007669"/>
    <property type="project" value="InterPro"/>
</dbReference>
<accession>A0A371IDP6</accession>
<evidence type="ECO:0000256" key="1">
    <source>
        <dbReference type="SAM" id="Phobius"/>
    </source>
</evidence>
<dbReference type="Pfam" id="PF03936">
    <property type="entry name" value="Terpene_synth_C"/>
    <property type="match status" value="1"/>
</dbReference>
<keyword evidence="1" id="KW-0472">Membrane</keyword>
<keyword evidence="4" id="KW-1185">Reference proteome</keyword>
<dbReference type="InterPro" id="IPR005630">
    <property type="entry name" value="Terpene_synthase_metal-bd"/>
</dbReference>
<feature type="non-terminal residue" evidence="3">
    <location>
        <position position="1"/>
    </location>
</feature>
<dbReference type="Gene3D" id="1.10.600.10">
    <property type="entry name" value="Farnesyl Diphosphate Synthase"/>
    <property type="match status" value="1"/>
</dbReference>
<feature type="domain" description="Terpene synthase metal-binding" evidence="2">
    <location>
        <begin position="3"/>
        <end position="60"/>
    </location>
</feature>
<feature type="transmembrane region" description="Helical" evidence="1">
    <location>
        <begin position="31"/>
        <end position="54"/>
    </location>
</feature>
<evidence type="ECO:0000313" key="4">
    <source>
        <dbReference type="Proteomes" id="UP000257109"/>
    </source>
</evidence>
<dbReference type="SUPFAM" id="SSF48576">
    <property type="entry name" value="Terpenoid synthases"/>
    <property type="match status" value="1"/>
</dbReference>
<dbReference type="OrthoDB" id="10561523at2759"/>